<name>A0A4R5BYD5_9ACTN</name>
<dbReference type="InterPro" id="IPR006652">
    <property type="entry name" value="Kelch_1"/>
</dbReference>
<dbReference type="AlphaFoldDB" id="A0A4R5BYD5"/>
<protein>
    <submittedName>
        <fullName evidence="3">Kelch-like protein</fullName>
    </submittedName>
</protein>
<keyword evidence="4" id="KW-1185">Reference proteome</keyword>
<dbReference type="Pfam" id="PF01344">
    <property type="entry name" value="Kelch_1"/>
    <property type="match status" value="1"/>
</dbReference>
<evidence type="ECO:0000256" key="2">
    <source>
        <dbReference type="ARBA" id="ARBA00022737"/>
    </source>
</evidence>
<dbReference type="SMART" id="SM00612">
    <property type="entry name" value="Kelch"/>
    <property type="match status" value="6"/>
</dbReference>
<dbReference type="Pfam" id="PF24681">
    <property type="entry name" value="Kelch_KLHDC2_KLHL20_DRC7"/>
    <property type="match status" value="1"/>
</dbReference>
<dbReference type="InterPro" id="IPR011043">
    <property type="entry name" value="Gal_Oxase/kelch_b-propeller"/>
</dbReference>
<comment type="caution">
    <text evidence="3">The sequence shown here is derived from an EMBL/GenBank/DDBJ whole genome shotgun (WGS) entry which is preliminary data.</text>
</comment>
<accession>A0A4R5BYD5</accession>
<organism evidence="3 4">
    <name type="scientific">Actinomadura rubrisoli</name>
    <dbReference type="NCBI Taxonomy" id="2530368"/>
    <lineage>
        <taxon>Bacteria</taxon>
        <taxon>Bacillati</taxon>
        <taxon>Actinomycetota</taxon>
        <taxon>Actinomycetes</taxon>
        <taxon>Streptosporangiales</taxon>
        <taxon>Thermomonosporaceae</taxon>
        <taxon>Actinomadura</taxon>
    </lineage>
</organism>
<keyword evidence="1" id="KW-0880">Kelch repeat</keyword>
<dbReference type="PANTHER" id="PTHR46344:SF27">
    <property type="entry name" value="KELCH REPEAT SUPERFAMILY PROTEIN"/>
    <property type="match status" value="1"/>
</dbReference>
<evidence type="ECO:0000256" key="1">
    <source>
        <dbReference type="ARBA" id="ARBA00022441"/>
    </source>
</evidence>
<proteinExistence type="predicted"/>
<dbReference type="SUPFAM" id="SSF50965">
    <property type="entry name" value="Galactose oxidase, central domain"/>
    <property type="match status" value="1"/>
</dbReference>
<evidence type="ECO:0000313" key="3">
    <source>
        <dbReference type="EMBL" id="TDD90410.1"/>
    </source>
</evidence>
<dbReference type="OrthoDB" id="3676679at2"/>
<sequence>MTRAIPVAADTWAPAPDYTAPVSWYGRHDGAVLLKDGKSLLVAGGADAASSAVKHAAVYDTGTKTWAAPVPLGTARQLHAVTVLPSGKVLVTGGTGGPTGPALATAELYDPVAKSWTPTKHPMATARWGHSAVLLSDGTVLVSGGSTVPSGQTVRALRSAEVFHPGDETWTAAPDMTDARSGHAAVALRDGKKVLVCGGGAPVGTAADPALAFCEVYDTDSKTWAPTGTMRRPRRAHQATALSATRVLVTGGSAPGALDDGGFDPRSQRTAEVYDVESGTWTDAAPMPAGRAFHRAVAVGAGKVLVIGGADRPEDEAGYRGTLLYDNGTWTTVAGLVRGRWAFAAVAVGAAAHVIGGVTASGLAAADPAVVELTKTMERYGSGS</sequence>
<keyword evidence="2" id="KW-0677">Repeat</keyword>
<dbReference type="Gene3D" id="2.120.10.80">
    <property type="entry name" value="Kelch-type beta propeller"/>
    <property type="match status" value="2"/>
</dbReference>
<dbReference type="InterPro" id="IPR015915">
    <property type="entry name" value="Kelch-typ_b-propeller"/>
</dbReference>
<reference evidence="3 4" key="1">
    <citation type="submission" date="2019-03" db="EMBL/GenBank/DDBJ databases">
        <title>Draft genome sequences of novel Actinobacteria.</title>
        <authorList>
            <person name="Sahin N."/>
            <person name="Ay H."/>
            <person name="Saygin H."/>
        </authorList>
    </citation>
    <scope>NUCLEOTIDE SEQUENCE [LARGE SCALE GENOMIC DNA]</scope>
    <source>
        <strain evidence="3 4">H3C3</strain>
    </source>
</reference>
<dbReference type="Proteomes" id="UP000294513">
    <property type="component" value="Unassembled WGS sequence"/>
</dbReference>
<gene>
    <name evidence="3" type="ORF">E1298_13175</name>
</gene>
<dbReference type="PANTHER" id="PTHR46344">
    <property type="entry name" value="OS02G0202900 PROTEIN"/>
    <property type="match status" value="1"/>
</dbReference>
<dbReference type="EMBL" id="SMKU01000051">
    <property type="protein sequence ID" value="TDD90410.1"/>
    <property type="molecule type" value="Genomic_DNA"/>
</dbReference>
<evidence type="ECO:0000313" key="4">
    <source>
        <dbReference type="Proteomes" id="UP000294513"/>
    </source>
</evidence>